<proteinExistence type="predicted"/>
<dbReference type="EMBL" id="MNPL01000879">
    <property type="protein sequence ID" value="OQR79622.1"/>
    <property type="molecule type" value="Genomic_DNA"/>
</dbReference>
<comment type="caution">
    <text evidence="6">The sequence shown here is derived from an EMBL/GenBank/DDBJ whole genome shotgun (WGS) entry which is preliminary data.</text>
</comment>
<dbReference type="InterPro" id="IPR051366">
    <property type="entry name" value="DEF8"/>
</dbReference>
<sequence length="369" mass="41667">MDIHTQPISDETSSGSVTITSWNSGLLGEGGGGWSSAFIESSFPELGMLETATSRTSSHIPSKSKGYTEESSFDSILNLYTRQIHSSSSPYITPIGTPELSNIFAHVYTAKEISPKRVVKKAPVKISDANSEISEDDDFEIIPASLKEDSRTLILLDELGKIPREKGLDQQNFECAGCKCSIGMIFGPYNKCSLDGHLYCTECMGRGTKAEEHVIPARIVHDWDLRVHPVCSFNKRFLIRYEQEPLLDLRELNSVLYSVVPELASVQGLRRQLGFLRLYLFSCEESAREKLKRLLWPREHLYEHVHLYSTIDLLSVPSGSLQKILEKAVLFARKHVLSCQLCCQKGFICEMCNDPKVIFWKRYHLRVDV</sequence>
<evidence type="ECO:0000256" key="4">
    <source>
        <dbReference type="ARBA" id="ARBA00022833"/>
    </source>
</evidence>
<dbReference type="Proteomes" id="UP000192247">
    <property type="component" value="Unassembled WGS sequence"/>
</dbReference>
<reference evidence="6 7" key="1">
    <citation type="journal article" date="2017" name="Gigascience">
        <title>Draft genome of the honey bee ectoparasitic mite, Tropilaelaps mercedesae, is shaped by the parasitic life history.</title>
        <authorList>
            <person name="Dong X."/>
            <person name="Armstrong S.D."/>
            <person name="Xia D."/>
            <person name="Makepeace B.L."/>
            <person name="Darby A.C."/>
            <person name="Kadowaki T."/>
        </authorList>
    </citation>
    <scope>NUCLEOTIDE SEQUENCE [LARGE SCALE GENOMIC DNA]</scope>
    <source>
        <strain evidence="6">Wuxi-XJTLU</strain>
    </source>
</reference>
<keyword evidence="3" id="KW-0863">Zinc-finger</keyword>
<dbReference type="AlphaFoldDB" id="A0A1V9Y1L9"/>
<keyword evidence="2" id="KW-0677">Repeat</keyword>
<dbReference type="SMART" id="SM01175">
    <property type="entry name" value="DUF4206"/>
    <property type="match status" value="1"/>
</dbReference>
<evidence type="ECO:0000313" key="6">
    <source>
        <dbReference type="EMBL" id="OQR79622.1"/>
    </source>
</evidence>
<dbReference type="GO" id="GO:0008270">
    <property type="term" value="F:zinc ion binding"/>
    <property type="evidence" value="ECO:0007669"/>
    <property type="project" value="UniProtKB-KW"/>
</dbReference>
<dbReference type="InParanoid" id="A0A1V9Y1L9"/>
<accession>A0A1V9Y1L9</accession>
<feature type="domain" description="Rubicon Homology" evidence="5">
    <location>
        <begin position="190"/>
        <end position="364"/>
    </location>
</feature>
<gene>
    <name evidence="6" type="ORF">BIW11_05604</name>
</gene>
<keyword evidence="1" id="KW-0479">Metal-binding</keyword>
<dbReference type="OrthoDB" id="62364at2759"/>
<keyword evidence="4" id="KW-0862">Zinc</keyword>
<evidence type="ECO:0000256" key="1">
    <source>
        <dbReference type="ARBA" id="ARBA00022723"/>
    </source>
</evidence>
<evidence type="ECO:0000259" key="5">
    <source>
        <dbReference type="SMART" id="SM01175"/>
    </source>
</evidence>
<name>A0A1V9Y1L9_9ACAR</name>
<evidence type="ECO:0000256" key="2">
    <source>
        <dbReference type="ARBA" id="ARBA00022737"/>
    </source>
</evidence>
<protein>
    <submittedName>
        <fullName evidence="6">Pleckstrin homology domain-containing family M member 1-like</fullName>
    </submittedName>
</protein>
<dbReference type="PANTHER" id="PTHR12326">
    <property type="entry name" value="PLECKSTRIN HOMOLOGY DOMAIN CONTAINING PROTEIN"/>
    <property type="match status" value="1"/>
</dbReference>
<keyword evidence="7" id="KW-1185">Reference proteome</keyword>
<organism evidence="6 7">
    <name type="scientific">Tropilaelaps mercedesae</name>
    <dbReference type="NCBI Taxonomy" id="418985"/>
    <lineage>
        <taxon>Eukaryota</taxon>
        <taxon>Metazoa</taxon>
        <taxon>Ecdysozoa</taxon>
        <taxon>Arthropoda</taxon>
        <taxon>Chelicerata</taxon>
        <taxon>Arachnida</taxon>
        <taxon>Acari</taxon>
        <taxon>Parasitiformes</taxon>
        <taxon>Mesostigmata</taxon>
        <taxon>Gamasina</taxon>
        <taxon>Dermanyssoidea</taxon>
        <taxon>Laelapidae</taxon>
        <taxon>Tropilaelaps</taxon>
    </lineage>
</organism>
<evidence type="ECO:0000313" key="7">
    <source>
        <dbReference type="Proteomes" id="UP000192247"/>
    </source>
</evidence>
<dbReference type="Pfam" id="PF13901">
    <property type="entry name" value="RH_dom"/>
    <property type="match status" value="1"/>
</dbReference>
<dbReference type="PANTHER" id="PTHR12326:SF12">
    <property type="entry name" value="PLECKSTRIN HOMOLOGY AND RUN DOMAIN CONTAINING M1"/>
    <property type="match status" value="1"/>
</dbReference>
<evidence type="ECO:0000256" key="3">
    <source>
        <dbReference type="ARBA" id="ARBA00022771"/>
    </source>
</evidence>
<dbReference type="STRING" id="418985.A0A1V9Y1L9"/>
<dbReference type="InterPro" id="IPR025258">
    <property type="entry name" value="RH_dom"/>
</dbReference>